<proteinExistence type="predicted"/>
<dbReference type="RefSeq" id="WP_243167395.1">
    <property type="nucleotide sequence ID" value="NZ_BAABXW010000001.1"/>
</dbReference>
<evidence type="ECO:0000313" key="3">
    <source>
        <dbReference type="Proteomes" id="UP001565219"/>
    </source>
</evidence>
<reference evidence="2 3" key="1">
    <citation type="submission" date="2024-03" db="EMBL/GenBank/DDBJ databases">
        <title>Mouse gut bacterial collection (mGBC) of GemPharmatech.</title>
        <authorList>
            <person name="He Y."/>
            <person name="Dong L."/>
            <person name="Wu D."/>
            <person name="Gao X."/>
            <person name="Lin Z."/>
        </authorList>
    </citation>
    <scope>NUCLEOTIDE SEQUENCE [LARGE SCALE GENOMIC DNA]</scope>
    <source>
        <strain evidence="2 3">32-10</strain>
    </source>
</reference>
<gene>
    <name evidence="2" type="ORF">AALG99_07015</name>
</gene>
<dbReference type="EMBL" id="JBCLTR010000006">
    <property type="protein sequence ID" value="MEY8633273.1"/>
    <property type="molecule type" value="Genomic_DNA"/>
</dbReference>
<organism evidence="2 3">
    <name type="scientific">Anaerostipes hominis</name>
    <name type="common">ex Lee et al. 2021</name>
    <dbReference type="NCBI Taxonomy" id="2025494"/>
    <lineage>
        <taxon>Bacteria</taxon>
        <taxon>Bacillati</taxon>
        <taxon>Bacillota</taxon>
        <taxon>Clostridia</taxon>
        <taxon>Lachnospirales</taxon>
        <taxon>Lachnospiraceae</taxon>
        <taxon>Anaerostipes</taxon>
    </lineage>
</organism>
<sequence length="55" mass="6316">MFNISVDEYFYPPEKVGKSTARRQIETSLDLLSDNELKIIQGTIDGILNSRENKK</sequence>
<name>A0ABV4DIL5_9FIRM</name>
<protein>
    <recommendedName>
        <fullName evidence="1">Putative DNA-binding domain-containing protein</fullName>
    </recommendedName>
</protein>
<feature type="domain" description="Putative DNA-binding" evidence="1">
    <location>
        <begin position="18"/>
        <end position="52"/>
    </location>
</feature>
<keyword evidence="3" id="KW-1185">Reference proteome</keyword>
<evidence type="ECO:0000313" key="2">
    <source>
        <dbReference type="EMBL" id="MEY8633273.1"/>
    </source>
</evidence>
<accession>A0ABV4DIL5</accession>
<dbReference type="InterPro" id="IPR041511">
    <property type="entry name" value="DBD_HTH"/>
</dbReference>
<evidence type="ECO:0000259" key="1">
    <source>
        <dbReference type="Pfam" id="PF18430"/>
    </source>
</evidence>
<dbReference type="Gene3D" id="6.10.140.640">
    <property type="match status" value="1"/>
</dbReference>
<dbReference type="Proteomes" id="UP001565219">
    <property type="component" value="Unassembled WGS sequence"/>
</dbReference>
<comment type="caution">
    <text evidence="2">The sequence shown here is derived from an EMBL/GenBank/DDBJ whole genome shotgun (WGS) entry which is preliminary data.</text>
</comment>
<dbReference type="Pfam" id="PF18430">
    <property type="entry name" value="DBD_HTH"/>
    <property type="match status" value="1"/>
</dbReference>